<dbReference type="AlphaFoldDB" id="A0A1G1TKP2"/>
<dbReference type="InterPro" id="IPR021314">
    <property type="entry name" value="DUF2911"/>
</dbReference>
<evidence type="ECO:0000313" key="2">
    <source>
        <dbReference type="EMBL" id="OGX91441.1"/>
    </source>
</evidence>
<name>A0A1G1TKP2_9BACT</name>
<dbReference type="OrthoDB" id="195456at2"/>
<accession>A0A1G1TKP2</accession>
<keyword evidence="3" id="KW-1185">Reference proteome</keyword>
<evidence type="ECO:0008006" key="4">
    <source>
        <dbReference type="Google" id="ProtNLM"/>
    </source>
</evidence>
<gene>
    <name evidence="2" type="ORF">BEN49_19750</name>
</gene>
<comment type="caution">
    <text evidence="2">The sequence shown here is derived from an EMBL/GenBank/DDBJ whole genome shotgun (WGS) entry which is preliminary data.</text>
</comment>
<dbReference type="Proteomes" id="UP000177506">
    <property type="component" value="Unassembled WGS sequence"/>
</dbReference>
<organism evidence="2 3">
    <name type="scientific">Hymenobacter coccineus</name>
    <dbReference type="NCBI Taxonomy" id="1908235"/>
    <lineage>
        <taxon>Bacteria</taxon>
        <taxon>Pseudomonadati</taxon>
        <taxon>Bacteroidota</taxon>
        <taxon>Cytophagia</taxon>
        <taxon>Cytophagales</taxon>
        <taxon>Hymenobacteraceae</taxon>
        <taxon>Hymenobacter</taxon>
    </lineage>
</organism>
<sequence>MQTRFFAPALGALLFVAAAAQAQDKMPEDKSKRPSPPATATAMVNGTTVTIDYSRPSLKGRKIFGELEPYGKVWRTGANEATTFTVDKPVKINGKALPAGKYGLFTIPTATTWTVIFNKVPNQWGAFKYKESDDALRVTVPAKTLASPVEVFDITVDKAGKVAMKWDMTEVDFTVK</sequence>
<evidence type="ECO:0000256" key="1">
    <source>
        <dbReference type="SAM" id="SignalP"/>
    </source>
</evidence>
<protein>
    <recommendedName>
        <fullName evidence="4">Asparagine synthetase B</fullName>
    </recommendedName>
</protein>
<feature type="chain" id="PRO_5009579646" description="Asparagine synthetase B" evidence="1">
    <location>
        <begin position="23"/>
        <end position="176"/>
    </location>
</feature>
<dbReference type="EMBL" id="MDZA01000059">
    <property type="protein sequence ID" value="OGX91441.1"/>
    <property type="molecule type" value="Genomic_DNA"/>
</dbReference>
<feature type="signal peptide" evidence="1">
    <location>
        <begin position="1"/>
        <end position="22"/>
    </location>
</feature>
<dbReference type="Pfam" id="PF11138">
    <property type="entry name" value="DUF2911"/>
    <property type="match status" value="1"/>
</dbReference>
<proteinExistence type="predicted"/>
<evidence type="ECO:0000313" key="3">
    <source>
        <dbReference type="Proteomes" id="UP000177506"/>
    </source>
</evidence>
<keyword evidence="1" id="KW-0732">Signal</keyword>
<dbReference type="RefSeq" id="WP_070741524.1">
    <property type="nucleotide sequence ID" value="NZ_MDZA01000059.1"/>
</dbReference>
<reference evidence="2 3" key="1">
    <citation type="submission" date="2016-08" db="EMBL/GenBank/DDBJ databases">
        <title>Hymenobacter coccineus sp. nov., Hymenobacter lapidarius sp. nov. and Hymenobacter glacialis sp. nov., isolated from Antarctic soil.</title>
        <authorList>
            <person name="Sedlacek I."/>
            <person name="Kralova S."/>
            <person name="Kyrova K."/>
            <person name="Maslanova I."/>
            <person name="Stankova E."/>
            <person name="Vrbovska V."/>
            <person name="Nemec M."/>
            <person name="Bartak M."/>
            <person name="Svec P."/>
            <person name="Busse H.-J."/>
            <person name="Pantucek R."/>
        </authorList>
    </citation>
    <scope>NUCLEOTIDE SEQUENCE [LARGE SCALE GENOMIC DNA]</scope>
    <source>
        <strain evidence="2 3">CCM 8649</strain>
    </source>
</reference>